<gene>
    <name evidence="1" type="ORF">DSO57_1025121</name>
</gene>
<keyword evidence="2" id="KW-1185">Reference proteome</keyword>
<organism evidence="1 2">
    <name type="scientific">Entomophthora muscae</name>
    <dbReference type="NCBI Taxonomy" id="34485"/>
    <lineage>
        <taxon>Eukaryota</taxon>
        <taxon>Fungi</taxon>
        <taxon>Fungi incertae sedis</taxon>
        <taxon>Zoopagomycota</taxon>
        <taxon>Entomophthoromycotina</taxon>
        <taxon>Entomophthoromycetes</taxon>
        <taxon>Entomophthorales</taxon>
        <taxon>Entomophthoraceae</taxon>
        <taxon>Entomophthora</taxon>
    </lineage>
</organism>
<name>A0ACC2RH80_9FUNG</name>
<dbReference type="EMBL" id="QTSX02007239">
    <property type="protein sequence ID" value="KAJ9049386.1"/>
    <property type="molecule type" value="Genomic_DNA"/>
</dbReference>
<evidence type="ECO:0000313" key="2">
    <source>
        <dbReference type="Proteomes" id="UP001165960"/>
    </source>
</evidence>
<reference evidence="1" key="1">
    <citation type="submission" date="2022-04" db="EMBL/GenBank/DDBJ databases">
        <title>Genome of the entomopathogenic fungus Entomophthora muscae.</title>
        <authorList>
            <person name="Elya C."/>
            <person name="Lovett B.R."/>
            <person name="Lee E."/>
            <person name="Macias A.M."/>
            <person name="Hajek A.E."/>
            <person name="De Bivort B.L."/>
            <person name="Kasson M.T."/>
            <person name="De Fine Licht H.H."/>
            <person name="Stajich J.E."/>
        </authorList>
    </citation>
    <scope>NUCLEOTIDE SEQUENCE</scope>
    <source>
        <strain evidence="1">Berkeley</strain>
    </source>
</reference>
<protein>
    <submittedName>
        <fullName evidence="1">Uncharacterized protein</fullName>
    </submittedName>
</protein>
<accession>A0ACC2RH80</accession>
<sequence>MAQQRQNQNMANAVIYDINTNSYSNNTKKVLGVASMLSSNALDWFGKATAKDVEFCLDYSQFESKLMATGNNQDTRHHALISLLDIQQGPHLLQAYTNKFLKLKARTQLKDKLSAILYC</sequence>
<dbReference type="Proteomes" id="UP001165960">
    <property type="component" value="Unassembled WGS sequence"/>
</dbReference>
<proteinExistence type="predicted"/>
<comment type="caution">
    <text evidence="1">The sequence shown here is derived from an EMBL/GenBank/DDBJ whole genome shotgun (WGS) entry which is preliminary data.</text>
</comment>
<evidence type="ECO:0000313" key="1">
    <source>
        <dbReference type="EMBL" id="KAJ9049386.1"/>
    </source>
</evidence>